<dbReference type="RefSeq" id="WP_046829133.1">
    <property type="nucleotide sequence ID" value="NZ_LBIA02000001.1"/>
</dbReference>
<comment type="caution">
    <text evidence="4">The sequence shown here is derived from an EMBL/GenBank/DDBJ whole genome shotgun (WGS) entry which is preliminary data.</text>
</comment>
<dbReference type="Gene3D" id="1.10.12.10">
    <property type="entry name" value="Lyase 2-enoyl-coa Hydratase, Chain A, domain 2"/>
    <property type="match status" value="1"/>
</dbReference>
<evidence type="ECO:0000313" key="5">
    <source>
        <dbReference type="Proteomes" id="UP000034832"/>
    </source>
</evidence>
<dbReference type="CDD" id="cd06558">
    <property type="entry name" value="crotonase-like"/>
    <property type="match status" value="1"/>
</dbReference>
<dbReference type="PROSITE" id="PS00166">
    <property type="entry name" value="ENOYL_COA_HYDRATASE"/>
    <property type="match status" value="1"/>
</dbReference>
<dbReference type="GO" id="GO:0006635">
    <property type="term" value="P:fatty acid beta-oxidation"/>
    <property type="evidence" value="ECO:0007669"/>
    <property type="project" value="TreeGrafter"/>
</dbReference>
<protein>
    <submittedName>
        <fullName evidence="4">Enoyl-CoA hydratase/isomerase family protein</fullName>
    </submittedName>
</protein>
<organism evidence="4 5">
    <name type="scientific">Afipia massiliensis</name>
    <dbReference type="NCBI Taxonomy" id="211460"/>
    <lineage>
        <taxon>Bacteria</taxon>
        <taxon>Pseudomonadati</taxon>
        <taxon>Pseudomonadota</taxon>
        <taxon>Alphaproteobacteria</taxon>
        <taxon>Hyphomicrobiales</taxon>
        <taxon>Nitrobacteraceae</taxon>
        <taxon>Afipia</taxon>
    </lineage>
</organism>
<dbReference type="SUPFAM" id="SSF52096">
    <property type="entry name" value="ClpP/crotonase"/>
    <property type="match status" value="1"/>
</dbReference>
<evidence type="ECO:0000256" key="1">
    <source>
        <dbReference type="ARBA" id="ARBA00005254"/>
    </source>
</evidence>
<dbReference type="STRING" id="211460.YH63_17375"/>
<dbReference type="PANTHER" id="PTHR11941">
    <property type="entry name" value="ENOYL-COA HYDRATASE-RELATED"/>
    <property type="match status" value="1"/>
</dbReference>
<name>A0A4U6BK93_9BRAD</name>
<accession>A0A4U6BK93</accession>
<dbReference type="GO" id="GO:0016829">
    <property type="term" value="F:lyase activity"/>
    <property type="evidence" value="ECO:0007669"/>
    <property type="project" value="UniProtKB-KW"/>
</dbReference>
<evidence type="ECO:0000313" key="4">
    <source>
        <dbReference type="EMBL" id="TKT70201.1"/>
    </source>
</evidence>
<dbReference type="InterPro" id="IPR029045">
    <property type="entry name" value="ClpP/crotonase-like_dom_sf"/>
</dbReference>
<dbReference type="Pfam" id="PF00378">
    <property type="entry name" value="ECH_1"/>
    <property type="match status" value="1"/>
</dbReference>
<dbReference type="Proteomes" id="UP000034832">
    <property type="component" value="Unassembled WGS sequence"/>
</dbReference>
<keyword evidence="5" id="KW-1185">Reference proteome</keyword>
<dbReference type="InterPro" id="IPR014748">
    <property type="entry name" value="Enoyl-CoA_hydra_C"/>
</dbReference>
<reference evidence="4" key="1">
    <citation type="submission" date="2019-04" db="EMBL/GenBank/DDBJ databases">
        <title>Whole genome sequencing of cave bacteria.</title>
        <authorList>
            <person name="Gan H.M."/>
            <person name="Barton H."/>
            <person name="Savka M.A."/>
        </authorList>
    </citation>
    <scope>NUCLEOTIDE SEQUENCE [LARGE SCALE GENOMIC DNA]</scope>
    <source>
        <strain evidence="4">LC387</strain>
    </source>
</reference>
<dbReference type="GO" id="GO:0016853">
    <property type="term" value="F:isomerase activity"/>
    <property type="evidence" value="ECO:0007669"/>
    <property type="project" value="UniProtKB-KW"/>
</dbReference>
<dbReference type="FunFam" id="3.90.226.10:FF:000009">
    <property type="entry name" value="Carnitinyl-CoA dehydratase"/>
    <property type="match status" value="1"/>
</dbReference>
<dbReference type="AlphaFoldDB" id="A0A4U6BK93"/>
<gene>
    <name evidence="4" type="ORF">YH63_001495</name>
</gene>
<proteinExistence type="inferred from homology"/>
<evidence type="ECO:0000256" key="2">
    <source>
        <dbReference type="ARBA" id="ARBA00023239"/>
    </source>
</evidence>
<comment type="similarity">
    <text evidence="1 3">Belongs to the enoyl-CoA hydratase/isomerase family.</text>
</comment>
<evidence type="ECO:0000256" key="3">
    <source>
        <dbReference type="RuleBase" id="RU003707"/>
    </source>
</evidence>
<dbReference type="PANTHER" id="PTHR11941:SF54">
    <property type="entry name" value="ENOYL-COA HYDRATASE, MITOCHONDRIAL"/>
    <property type="match status" value="1"/>
</dbReference>
<dbReference type="InterPro" id="IPR001753">
    <property type="entry name" value="Enoyl-CoA_hydra/iso"/>
</dbReference>
<dbReference type="Gene3D" id="3.90.226.10">
    <property type="entry name" value="2-enoyl-CoA Hydratase, Chain A, domain 1"/>
    <property type="match status" value="1"/>
</dbReference>
<keyword evidence="2" id="KW-0456">Lyase</keyword>
<sequence length="258" mass="27573">MTVLREIPRPGVALITINRPDKLNSIDPATDLLLREAWAWAEQAYDVRCIILTGTEKSFCAGGDIAQLLPDLRRRNEINADDGTFCGLTRVYPTRKPIIAAVNGMAFGGGLELALASDIRIASAKAKFGLPEVQVGVLAGAGGVTRLPRFIAPAIAAEMLLTGEAIDADTALRAGLVSRVVPPEQLMETAFRIATRIAANAPLAIVRTLELIRKSRSLSLADSLDMERASLQYLLASADAKEGIAAFSEKRVPAFTGH</sequence>
<dbReference type="OrthoDB" id="5730382at2"/>
<dbReference type="InterPro" id="IPR018376">
    <property type="entry name" value="Enoyl-CoA_hyd/isom_CS"/>
</dbReference>
<dbReference type="EMBL" id="LBIA02000001">
    <property type="protein sequence ID" value="TKT70201.1"/>
    <property type="molecule type" value="Genomic_DNA"/>
</dbReference>